<evidence type="ECO:0000313" key="1">
    <source>
        <dbReference type="EMBL" id="KAF3690843.1"/>
    </source>
</evidence>
<dbReference type="Proteomes" id="UP000503349">
    <property type="component" value="Chromosome 6"/>
</dbReference>
<keyword evidence="2" id="KW-1185">Reference proteome</keyword>
<evidence type="ECO:0000313" key="2">
    <source>
        <dbReference type="Proteomes" id="UP000503349"/>
    </source>
</evidence>
<dbReference type="AlphaFoldDB" id="A0A6G1PKX9"/>
<reference evidence="2" key="2">
    <citation type="submission" date="2019-02" db="EMBL/GenBank/DDBJ databases">
        <title>Opniocepnalus argus Var Kimnra genome.</title>
        <authorList>
            <person name="Zhou C."/>
            <person name="Xiao S."/>
        </authorList>
    </citation>
    <scope>NUCLEOTIDE SEQUENCE [LARGE SCALE GENOMIC DNA]</scope>
</reference>
<dbReference type="EMBL" id="CM015717">
    <property type="protein sequence ID" value="KAF3690843.1"/>
    <property type="molecule type" value="Genomic_DNA"/>
</dbReference>
<reference evidence="1 2" key="1">
    <citation type="submission" date="2019-02" db="EMBL/GenBank/DDBJ databases">
        <title>Opniocepnalus argus genome.</title>
        <authorList>
            <person name="Zhou C."/>
            <person name="Xiao S."/>
        </authorList>
    </citation>
    <scope>NUCLEOTIDE SEQUENCE [LARGE SCALE GENOMIC DNA]</scope>
    <source>
        <strain evidence="1">OARG1902GOOAL</strain>
        <tissue evidence="1">Muscle</tissue>
    </source>
</reference>
<gene>
    <name evidence="1" type="ORF">EXN66_Car006517</name>
</gene>
<sequence length="65" mass="7478">MHYGNGAVVYHCKFLQIADTERHTRVYDEDAVQMVLNPMYCGIWPSGLRRIYAVLEARGEGIKYA</sequence>
<accession>A0A6G1PKX9</accession>
<organism evidence="1 2">
    <name type="scientific">Channa argus</name>
    <name type="common">Northern snakehead</name>
    <name type="synonym">Ophicephalus argus</name>
    <dbReference type="NCBI Taxonomy" id="215402"/>
    <lineage>
        <taxon>Eukaryota</taxon>
        <taxon>Metazoa</taxon>
        <taxon>Chordata</taxon>
        <taxon>Craniata</taxon>
        <taxon>Vertebrata</taxon>
        <taxon>Euteleostomi</taxon>
        <taxon>Actinopterygii</taxon>
        <taxon>Neopterygii</taxon>
        <taxon>Teleostei</taxon>
        <taxon>Neoteleostei</taxon>
        <taxon>Acanthomorphata</taxon>
        <taxon>Anabantaria</taxon>
        <taxon>Anabantiformes</taxon>
        <taxon>Channoidei</taxon>
        <taxon>Channidae</taxon>
        <taxon>Channa</taxon>
    </lineage>
</organism>
<name>A0A6G1PKX9_CHAAH</name>
<protein>
    <submittedName>
        <fullName evidence="1">Uncharacterized protein</fullName>
    </submittedName>
</protein>
<proteinExistence type="predicted"/>